<proteinExistence type="predicted"/>
<dbReference type="EC" id="2.1.1.60" evidence="3"/>
<evidence type="ECO:0000313" key="10">
    <source>
        <dbReference type="Proteomes" id="UP001187531"/>
    </source>
</evidence>
<dbReference type="GO" id="GO:0005737">
    <property type="term" value="C:cytoplasm"/>
    <property type="evidence" value="ECO:0007669"/>
    <property type="project" value="UniProtKB-SubCell"/>
</dbReference>
<accession>A0AA88KY27</accession>
<gene>
    <name evidence="9" type="ORF">QYM36_016338</name>
</gene>
<evidence type="ECO:0000256" key="2">
    <source>
        <dbReference type="ARBA" id="ARBA00004496"/>
    </source>
</evidence>
<keyword evidence="7" id="KW-0808">Transferase</keyword>
<dbReference type="GO" id="GO:0018025">
    <property type="term" value="F:calmodulin-lysine N-methyltransferase activity"/>
    <property type="evidence" value="ECO:0007669"/>
    <property type="project" value="UniProtKB-EC"/>
</dbReference>
<protein>
    <recommendedName>
        <fullName evidence="4">Calmodulin-lysine N-methyltransferase</fullName>
        <ecNumber evidence="3">2.1.1.60</ecNumber>
    </recommendedName>
</protein>
<dbReference type="InterPro" id="IPR029063">
    <property type="entry name" value="SAM-dependent_MTases_sf"/>
</dbReference>
<name>A0AA88KY27_ARTSF</name>
<evidence type="ECO:0000256" key="3">
    <source>
        <dbReference type="ARBA" id="ARBA00011914"/>
    </source>
</evidence>
<dbReference type="Pfam" id="PF10294">
    <property type="entry name" value="Methyltransf_16"/>
    <property type="match status" value="1"/>
</dbReference>
<keyword evidence="10" id="KW-1185">Reference proteome</keyword>
<dbReference type="InterPro" id="IPR025800">
    <property type="entry name" value="CaM-Lys-N-MeTrfase"/>
</dbReference>
<dbReference type="InterPro" id="IPR019410">
    <property type="entry name" value="Methyltransf_16"/>
</dbReference>
<dbReference type="GO" id="GO:0032259">
    <property type="term" value="P:methylation"/>
    <property type="evidence" value="ECO:0007669"/>
    <property type="project" value="UniProtKB-KW"/>
</dbReference>
<organism evidence="9 10">
    <name type="scientific">Artemia franciscana</name>
    <name type="common">Brine shrimp</name>
    <name type="synonym">Artemia sanfranciscana</name>
    <dbReference type="NCBI Taxonomy" id="6661"/>
    <lineage>
        <taxon>Eukaryota</taxon>
        <taxon>Metazoa</taxon>
        <taxon>Ecdysozoa</taxon>
        <taxon>Arthropoda</taxon>
        <taxon>Crustacea</taxon>
        <taxon>Branchiopoda</taxon>
        <taxon>Anostraca</taxon>
        <taxon>Artemiidae</taxon>
        <taxon>Artemia</taxon>
    </lineage>
</organism>
<dbReference type="SUPFAM" id="SSF53335">
    <property type="entry name" value="S-adenosyl-L-methionine-dependent methyltransferases"/>
    <property type="match status" value="1"/>
</dbReference>
<dbReference type="PANTHER" id="PTHR13539">
    <property type="entry name" value="CALMODULIN-LYSINE N-METHYLTRANSFERASE"/>
    <property type="match status" value="1"/>
</dbReference>
<sequence>MSASKKRWKILADALLTRSISSESEEEVSVRRFRSFDLFPVQSKILDGDVTWHYFLLGSTILKIREVDKTVTKEDLAGFNNSGNVCIWPSEEILTYVCLNNEPLFERKTIIEVGGGMTCFAALAVAVKSFPKYVLCTDGNERSVQNVANIIKANDFPAQKVATATFDWTDMERVEGLRNQFDILLSADCLFFEESRKALVKAIWTILKDGGLAFIVAPARGGSLDNFISMCQTYNFIIHRVDTYDSIIANRHEKLCLENMSYNPDLHYPILLKLSKPILK</sequence>
<dbReference type="GO" id="GO:0005634">
    <property type="term" value="C:nucleus"/>
    <property type="evidence" value="ECO:0007669"/>
    <property type="project" value="UniProtKB-SubCell"/>
</dbReference>
<dbReference type="PANTHER" id="PTHR13539:SF3">
    <property type="entry name" value="CALMODULIN-LYSINE N-METHYLTRANSFERASE"/>
    <property type="match status" value="1"/>
</dbReference>
<comment type="subcellular location">
    <subcellularLocation>
        <location evidence="2">Cytoplasm</location>
    </subcellularLocation>
    <subcellularLocation>
        <location evidence="1">Nucleus</location>
    </subcellularLocation>
</comment>
<evidence type="ECO:0000256" key="6">
    <source>
        <dbReference type="ARBA" id="ARBA00022603"/>
    </source>
</evidence>
<keyword evidence="5" id="KW-0963">Cytoplasm</keyword>
<evidence type="ECO:0000256" key="8">
    <source>
        <dbReference type="ARBA" id="ARBA00023242"/>
    </source>
</evidence>
<reference evidence="9" key="1">
    <citation type="submission" date="2023-07" db="EMBL/GenBank/DDBJ databases">
        <title>Chromosome-level genome assembly of Artemia franciscana.</title>
        <authorList>
            <person name="Jo E."/>
        </authorList>
    </citation>
    <scope>NUCLEOTIDE SEQUENCE</scope>
    <source>
        <tissue evidence="9">Whole body</tissue>
    </source>
</reference>
<keyword evidence="6" id="KW-0489">Methyltransferase</keyword>
<evidence type="ECO:0000256" key="7">
    <source>
        <dbReference type="ARBA" id="ARBA00022679"/>
    </source>
</evidence>
<evidence type="ECO:0000256" key="4">
    <source>
        <dbReference type="ARBA" id="ARBA00020594"/>
    </source>
</evidence>
<comment type="caution">
    <text evidence="9">The sequence shown here is derived from an EMBL/GenBank/DDBJ whole genome shotgun (WGS) entry which is preliminary data.</text>
</comment>
<evidence type="ECO:0000256" key="1">
    <source>
        <dbReference type="ARBA" id="ARBA00004123"/>
    </source>
</evidence>
<dbReference type="AlphaFoldDB" id="A0AA88KY27"/>
<keyword evidence="8" id="KW-0539">Nucleus</keyword>
<evidence type="ECO:0000256" key="5">
    <source>
        <dbReference type="ARBA" id="ARBA00022490"/>
    </source>
</evidence>
<dbReference type="Proteomes" id="UP001187531">
    <property type="component" value="Unassembled WGS sequence"/>
</dbReference>
<dbReference type="Gene3D" id="3.40.50.150">
    <property type="entry name" value="Vaccinia Virus protein VP39"/>
    <property type="match status" value="1"/>
</dbReference>
<dbReference type="EMBL" id="JAVRJZ010000020">
    <property type="protein sequence ID" value="KAK2706259.1"/>
    <property type="molecule type" value="Genomic_DNA"/>
</dbReference>
<evidence type="ECO:0000313" key="9">
    <source>
        <dbReference type="EMBL" id="KAK2706259.1"/>
    </source>
</evidence>